<evidence type="ECO:0000256" key="3">
    <source>
        <dbReference type="SAM" id="SignalP"/>
    </source>
</evidence>
<dbReference type="Proteomes" id="UP000749559">
    <property type="component" value="Unassembled WGS sequence"/>
</dbReference>
<sequence length="309" mass="34567">MKLFVGLIGFIAALQTVLGDVRIFGDPLDSSSRVLISGARRVWLLLHLKLETGVITQFKAYFHNENPVRFQTWRELDPVNLPGQLYLVNQIRVQAHSPGLKQIHLNQFKMLHVKKGDIIGVLHEREEATIGYREGSIPYLYGNFQGTDFPNPFLDVLKFYKGVWRFKHSIEFALDTDYWKYPDPPPTPITPTALTTPPISNITTPRTPTTTRAPMGAGPASPLPPDLDNTIVEEIEPVPIPKSRPRENDGPRSDQKNDSDLLHSGILVIVGGAVGGFVVLNVSIVIVVAIYCTMKKRKSETQHEYVIKA</sequence>
<keyword evidence="5" id="KW-1185">Reference proteome</keyword>
<evidence type="ECO:0000313" key="5">
    <source>
        <dbReference type="Proteomes" id="UP000749559"/>
    </source>
</evidence>
<reference evidence="4" key="1">
    <citation type="submission" date="2022-03" db="EMBL/GenBank/DDBJ databases">
        <authorList>
            <person name="Martin C."/>
        </authorList>
    </citation>
    <scope>NUCLEOTIDE SEQUENCE</scope>
</reference>
<feature type="compositionally biased region" description="Basic and acidic residues" evidence="1">
    <location>
        <begin position="244"/>
        <end position="258"/>
    </location>
</feature>
<feature type="signal peptide" evidence="3">
    <location>
        <begin position="1"/>
        <end position="19"/>
    </location>
</feature>
<dbReference type="AlphaFoldDB" id="A0A8J1UAU7"/>
<gene>
    <name evidence="4" type="ORF">OFUS_LOCUS7252</name>
</gene>
<keyword evidence="2" id="KW-0472">Membrane</keyword>
<keyword evidence="2" id="KW-0812">Transmembrane</keyword>
<keyword evidence="2" id="KW-1133">Transmembrane helix</keyword>
<feature type="compositionally biased region" description="Low complexity" evidence="1">
    <location>
        <begin position="190"/>
        <end position="214"/>
    </location>
</feature>
<proteinExistence type="predicted"/>
<protein>
    <submittedName>
        <fullName evidence="4">Uncharacterized protein</fullName>
    </submittedName>
</protein>
<comment type="caution">
    <text evidence="4">The sequence shown here is derived from an EMBL/GenBank/DDBJ whole genome shotgun (WGS) entry which is preliminary data.</text>
</comment>
<evidence type="ECO:0000256" key="2">
    <source>
        <dbReference type="SAM" id="Phobius"/>
    </source>
</evidence>
<organism evidence="4 5">
    <name type="scientific">Owenia fusiformis</name>
    <name type="common">Polychaete worm</name>
    <dbReference type="NCBI Taxonomy" id="6347"/>
    <lineage>
        <taxon>Eukaryota</taxon>
        <taxon>Metazoa</taxon>
        <taxon>Spiralia</taxon>
        <taxon>Lophotrochozoa</taxon>
        <taxon>Annelida</taxon>
        <taxon>Polychaeta</taxon>
        <taxon>Sedentaria</taxon>
        <taxon>Canalipalpata</taxon>
        <taxon>Sabellida</taxon>
        <taxon>Oweniida</taxon>
        <taxon>Oweniidae</taxon>
        <taxon>Owenia</taxon>
    </lineage>
</organism>
<feature type="transmembrane region" description="Helical" evidence="2">
    <location>
        <begin position="266"/>
        <end position="292"/>
    </location>
</feature>
<keyword evidence="3" id="KW-0732">Signal</keyword>
<evidence type="ECO:0000313" key="4">
    <source>
        <dbReference type="EMBL" id="CAH1780578.1"/>
    </source>
</evidence>
<name>A0A8J1UAU7_OWEFU</name>
<evidence type="ECO:0000256" key="1">
    <source>
        <dbReference type="SAM" id="MobiDB-lite"/>
    </source>
</evidence>
<dbReference type="EMBL" id="CAIIXF020000004">
    <property type="protein sequence ID" value="CAH1780578.1"/>
    <property type="molecule type" value="Genomic_DNA"/>
</dbReference>
<accession>A0A8J1UAU7</accession>
<feature type="chain" id="PRO_5043456517" evidence="3">
    <location>
        <begin position="20"/>
        <end position="309"/>
    </location>
</feature>
<feature type="region of interest" description="Disordered" evidence="1">
    <location>
        <begin position="189"/>
        <end position="258"/>
    </location>
</feature>